<dbReference type="InterPro" id="IPR051169">
    <property type="entry name" value="NADH-Q_oxidoreductase"/>
</dbReference>
<organism evidence="6 7">
    <name type="scientific">Desulfomicrobium apsheronum</name>
    <dbReference type="NCBI Taxonomy" id="52560"/>
    <lineage>
        <taxon>Bacteria</taxon>
        <taxon>Pseudomonadati</taxon>
        <taxon>Thermodesulfobacteriota</taxon>
        <taxon>Desulfovibrionia</taxon>
        <taxon>Desulfovibrionales</taxon>
        <taxon>Desulfomicrobiaceae</taxon>
        <taxon>Desulfomicrobium</taxon>
    </lineage>
</organism>
<dbReference type="GO" id="GO:0019646">
    <property type="term" value="P:aerobic electron transport chain"/>
    <property type="evidence" value="ECO:0007669"/>
    <property type="project" value="TreeGrafter"/>
</dbReference>
<evidence type="ECO:0000259" key="5">
    <source>
        <dbReference type="Pfam" id="PF07992"/>
    </source>
</evidence>
<dbReference type="RefSeq" id="WP_092378599.1">
    <property type="nucleotide sequence ID" value="NZ_FORX01000022.1"/>
</dbReference>
<dbReference type="PANTHER" id="PTHR42913:SF9">
    <property type="entry name" value="SLR1591 PROTEIN"/>
    <property type="match status" value="1"/>
</dbReference>
<keyword evidence="2" id="KW-0285">Flavoprotein</keyword>
<dbReference type="Pfam" id="PF07992">
    <property type="entry name" value="Pyr_redox_2"/>
    <property type="match status" value="1"/>
</dbReference>
<gene>
    <name evidence="6" type="ORF">SAMN04488082_12250</name>
</gene>
<dbReference type="SUPFAM" id="SSF51905">
    <property type="entry name" value="FAD/NAD(P)-binding domain"/>
    <property type="match status" value="2"/>
</dbReference>
<accession>A0A1I3Z4U5</accession>
<evidence type="ECO:0000256" key="1">
    <source>
        <dbReference type="ARBA" id="ARBA00001974"/>
    </source>
</evidence>
<reference evidence="7" key="1">
    <citation type="submission" date="2016-10" db="EMBL/GenBank/DDBJ databases">
        <authorList>
            <person name="Varghese N."/>
            <person name="Submissions S."/>
        </authorList>
    </citation>
    <scope>NUCLEOTIDE SEQUENCE [LARGE SCALE GENOMIC DNA]</scope>
    <source>
        <strain evidence="7">DSM 5918</strain>
    </source>
</reference>
<dbReference type="PANTHER" id="PTHR42913">
    <property type="entry name" value="APOPTOSIS-INDUCING FACTOR 1"/>
    <property type="match status" value="1"/>
</dbReference>
<evidence type="ECO:0000256" key="3">
    <source>
        <dbReference type="ARBA" id="ARBA00022827"/>
    </source>
</evidence>
<feature type="domain" description="FAD/NAD(P)-binding" evidence="5">
    <location>
        <begin position="7"/>
        <end position="288"/>
    </location>
</feature>
<keyword evidence="4" id="KW-0560">Oxidoreductase</keyword>
<evidence type="ECO:0000256" key="2">
    <source>
        <dbReference type="ARBA" id="ARBA00022630"/>
    </source>
</evidence>
<dbReference type="PRINTS" id="PR00368">
    <property type="entry name" value="FADPNR"/>
</dbReference>
<evidence type="ECO:0000256" key="4">
    <source>
        <dbReference type="ARBA" id="ARBA00023002"/>
    </source>
</evidence>
<dbReference type="AlphaFoldDB" id="A0A1I3Z4U5"/>
<keyword evidence="7" id="KW-1185">Reference proteome</keyword>
<dbReference type="STRING" id="52560.SAMN04488082_12250"/>
<evidence type="ECO:0000313" key="6">
    <source>
        <dbReference type="EMBL" id="SFK39047.1"/>
    </source>
</evidence>
<dbReference type="Gene3D" id="3.50.50.100">
    <property type="match status" value="1"/>
</dbReference>
<evidence type="ECO:0000313" key="7">
    <source>
        <dbReference type="Proteomes" id="UP000198635"/>
    </source>
</evidence>
<name>A0A1I3Z4U5_9BACT</name>
<dbReference type="GO" id="GO:0003955">
    <property type="term" value="F:NAD(P)H dehydrogenase (quinone) activity"/>
    <property type="evidence" value="ECO:0007669"/>
    <property type="project" value="TreeGrafter"/>
</dbReference>
<dbReference type="InterPro" id="IPR036188">
    <property type="entry name" value="FAD/NAD-bd_sf"/>
</dbReference>
<dbReference type="Proteomes" id="UP000198635">
    <property type="component" value="Unassembled WGS sequence"/>
</dbReference>
<dbReference type="OrthoDB" id="9767928at2"/>
<comment type="cofactor">
    <cofactor evidence="1">
        <name>FAD</name>
        <dbReference type="ChEBI" id="CHEBI:57692"/>
    </cofactor>
</comment>
<protein>
    <submittedName>
        <fullName evidence="6">Pyridine nucleotide-disulfide oxidoreductase family protein</fullName>
    </submittedName>
</protein>
<proteinExistence type="predicted"/>
<dbReference type="EMBL" id="FORX01000022">
    <property type="protein sequence ID" value="SFK39047.1"/>
    <property type="molecule type" value="Genomic_DNA"/>
</dbReference>
<keyword evidence="3" id="KW-0274">FAD</keyword>
<dbReference type="InterPro" id="IPR023753">
    <property type="entry name" value="FAD/NAD-binding_dom"/>
</dbReference>
<sequence>MGKKLLLAGGGHAHMTILAHMRDLVREGHEVTVVQPSDFHYYSGMGPGMLGTTYTPDEIRFATRQVVESMGGTFVRDKVTHIDAKQRQVTLASGSTLEYDVLSCNAGSFIPFDNIHGDTSNIFTVKPIERLQEAQRAVISLCAARTKPHVAVVGGGPAALEIAGNVRKLAKLRGRHAPRITLFAGRQLLGRFPEKIQTMARDSLTLQDITINEDGYVDEIRNGVIIQNGKHHHPDMVFVATGVHPSRLFADSGLPTGVTGGLLVNEWLQSVQHPEIFGGGDCIDFEPKALDKVGVYAVRENPVLLRNVRAALNGTRLQRFDPGGSYLLLFNMGDDTAIFSKGPLMFRNWLGFLLKDYIDRRFMRHFQALER</sequence>